<dbReference type="Gene3D" id="3.30.70.560">
    <property type="entry name" value="7,8-Dihydro-6-hydroxymethylpterin-pyrophosphokinase HPPK"/>
    <property type="match status" value="1"/>
</dbReference>
<evidence type="ECO:0000256" key="3">
    <source>
        <dbReference type="ARBA" id="ARBA00022679"/>
    </source>
</evidence>
<dbReference type="KEGG" id="ome:OLMES_4606"/>
<evidence type="ECO:0000259" key="8">
    <source>
        <dbReference type="Pfam" id="PF01288"/>
    </source>
</evidence>
<dbReference type="Proteomes" id="UP000196027">
    <property type="component" value="Chromosome"/>
</dbReference>
<evidence type="ECO:0000256" key="2">
    <source>
        <dbReference type="ARBA" id="ARBA00013253"/>
    </source>
</evidence>
<feature type="domain" description="7,8-dihydro-6-hydroxymethylpterin-pyrophosphokinase" evidence="8">
    <location>
        <begin position="5"/>
        <end position="130"/>
    </location>
</feature>
<dbReference type="GO" id="GO:0005524">
    <property type="term" value="F:ATP binding"/>
    <property type="evidence" value="ECO:0007669"/>
    <property type="project" value="UniProtKB-KW"/>
</dbReference>
<dbReference type="OrthoDB" id="9790168at2"/>
<dbReference type="Pfam" id="PF01288">
    <property type="entry name" value="HPPK"/>
    <property type="match status" value="1"/>
</dbReference>
<dbReference type="NCBIfam" id="TIGR01498">
    <property type="entry name" value="folK"/>
    <property type="match status" value="1"/>
</dbReference>
<dbReference type="RefSeq" id="WP_087463362.1">
    <property type="nucleotide sequence ID" value="NZ_CP021425.1"/>
</dbReference>
<name>A0A1Y0IDK3_9GAMM</name>
<accession>A0A1Y0IDK3</accession>
<evidence type="ECO:0000256" key="6">
    <source>
        <dbReference type="ARBA" id="ARBA00022840"/>
    </source>
</evidence>
<dbReference type="SUPFAM" id="SSF55083">
    <property type="entry name" value="6-hydroxymethyl-7,8-dihydropterin pyrophosphokinase, HPPK"/>
    <property type="match status" value="1"/>
</dbReference>
<dbReference type="UniPathway" id="UPA00077">
    <property type="reaction ID" value="UER00155"/>
</dbReference>
<dbReference type="InterPro" id="IPR035907">
    <property type="entry name" value="Hppk_sf"/>
</dbReference>
<evidence type="ECO:0000256" key="4">
    <source>
        <dbReference type="ARBA" id="ARBA00022741"/>
    </source>
</evidence>
<evidence type="ECO:0000256" key="5">
    <source>
        <dbReference type="ARBA" id="ARBA00022777"/>
    </source>
</evidence>
<dbReference type="GO" id="GO:0046654">
    <property type="term" value="P:tetrahydrofolate biosynthetic process"/>
    <property type="evidence" value="ECO:0007669"/>
    <property type="project" value="UniProtKB-UniPathway"/>
</dbReference>
<comment type="pathway">
    <text evidence="1">Cofactor biosynthesis; tetrahydrofolate biosynthesis; 2-amino-4-hydroxy-6-hydroxymethyl-7,8-dihydropteridine diphosphate from 7,8-dihydroneopterin triphosphate: step 4/4.</text>
</comment>
<organism evidence="9 10">
    <name type="scientific">Oleiphilus messinensis</name>
    <dbReference type="NCBI Taxonomy" id="141451"/>
    <lineage>
        <taxon>Bacteria</taxon>
        <taxon>Pseudomonadati</taxon>
        <taxon>Pseudomonadota</taxon>
        <taxon>Gammaproteobacteria</taxon>
        <taxon>Oceanospirillales</taxon>
        <taxon>Oleiphilaceae</taxon>
        <taxon>Oleiphilus</taxon>
    </lineage>
</organism>
<dbReference type="PANTHER" id="PTHR43071:SF2">
    <property type="entry name" value="2-AMINO-4-HYDROXY-6-HYDROXYMETHYLDIHYDROPTERIDINE PYROPHOSPHOKINASE"/>
    <property type="match status" value="1"/>
</dbReference>
<evidence type="ECO:0000256" key="1">
    <source>
        <dbReference type="ARBA" id="ARBA00005051"/>
    </source>
</evidence>
<keyword evidence="4" id="KW-0547">Nucleotide-binding</keyword>
<keyword evidence="7" id="KW-0289">Folate biosynthesis</keyword>
<reference evidence="9 10" key="1">
    <citation type="submission" date="2017-05" db="EMBL/GenBank/DDBJ databases">
        <title>Genomic insights into alkan degradation activity of Oleiphilus messinensis.</title>
        <authorList>
            <person name="Kozyavkin S.A."/>
            <person name="Slesarev A.I."/>
            <person name="Golyshin P.N."/>
            <person name="Korzhenkov A."/>
            <person name="Golyshina O.N."/>
            <person name="Toshchakov S.V."/>
        </authorList>
    </citation>
    <scope>NUCLEOTIDE SEQUENCE [LARGE SCALE GENOMIC DNA]</scope>
    <source>
        <strain evidence="9 10">ME102</strain>
    </source>
</reference>
<protein>
    <recommendedName>
        <fullName evidence="2">2-amino-4-hydroxy-6-hydroxymethyldihydropteridine diphosphokinase</fullName>
        <ecNumber evidence="2">2.7.6.3</ecNumber>
    </recommendedName>
</protein>
<keyword evidence="3" id="KW-0808">Transferase</keyword>
<keyword evidence="10" id="KW-1185">Reference proteome</keyword>
<evidence type="ECO:0000313" key="10">
    <source>
        <dbReference type="Proteomes" id="UP000196027"/>
    </source>
</evidence>
<dbReference type="GO" id="GO:0046656">
    <property type="term" value="P:folic acid biosynthetic process"/>
    <property type="evidence" value="ECO:0007669"/>
    <property type="project" value="UniProtKB-KW"/>
</dbReference>
<dbReference type="GO" id="GO:0016301">
    <property type="term" value="F:kinase activity"/>
    <property type="evidence" value="ECO:0007669"/>
    <property type="project" value="UniProtKB-KW"/>
</dbReference>
<dbReference type="AlphaFoldDB" id="A0A1Y0IDK3"/>
<dbReference type="GO" id="GO:0003848">
    <property type="term" value="F:2-amino-4-hydroxy-6-hydroxymethyldihydropteridine diphosphokinase activity"/>
    <property type="evidence" value="ECO:0007669"/>
    <property type="project" value="UniProtKB-EC"/>
</dbReference>
<keyword evidence="6" id="KW-0067">ATP-binding</keyword>
<dbReference type="PANTHER" id="PTHR43071">
    <property type="entry name" value="2-AMINO-4-HYDROXY-6-HYDROXYMETHYLDIHYDROPTERIDINE PYROPHOSPHOKINASE"/>
    <property type="match status" value="1"/>
</dbReference>
<dbReference type="CDD" id="cd00483">
    <property type="entry name" value="HPPK"/>
    <property type="match status" value="1"/>
</dbReference>
<dbReference type="InterPro" id="IPR000550">
    <property type="entry name" value="Hppk"/>
</dbReference>
<proteinExistence type="predicted"/>
<evidence type="ECO:0000256" key="7">
    <source>
        <dbReference type="ARBA" id="ARBA00022909"/>
    </source>
</evidence>
<keyword evidence="5 9" id="KW-0418">Kinase</keyword>
<sequence>MIKVYVSLGSNIDRYRHITAALNALQSRYGVLDISPIYESEAVGFEGDCFLNLVVGFQTRETIGQLTSVFKQIEDAHGRERGGERFSARTLDLDLLLYADRVGVHDGVILPRDEILHNAFVLLPLADLEPGLLHPVVQKTYAELWSVYDKKQKLWPVDFDWQGKRISCAAQ</sequence>
<dbReference type="EMBL" id="CP021425">
    <property type="protein sequence ID" value="ARU58602.1"/>
    <property type="molecule type" value="Genomic_DNA"/>
</dbReference>
<dbReference type="EC" id="2.7.6.3" evidence="2"/>
<evidence type="ECO:0000313" key="9">
    <source>
        <dbReference type="EMBL" id="ARU58602.1"/>
    </source>
</evidence>
<gene>
    <name evidence="9" type="ORF">OLMES_4606</name>
</gene>